<dbReference type="SUPFAM" id="SSF52540">
    <property type="entry name" value="P-loop containing nucleoside triphosphate hydrolases"/>
    <property type="match status" value="1"/>
</dbReference>
<dbReference type="Proteomes" id="UP000053766">
    <property type="component" value="Unassembled WGS sequence"/>
</dbReference>
<accession>A0A0D8XL94</accession>
<evidence type="ECO:0000313" key="5">
    <source>
        <dbReference type="EMBL" id="KJH44532.1"/>
    </source>
</evidence>
<dbReference type="SUPFAM" id="SSF57997">
    <property type="entry name" value="Tropomyosin"/>
    <property type="match status" value="1"/>
</dbReference>
<dbReference type="GO" id="GO:0032991">
    <property type="term" value="C:protein-containing complex"/>
    <property type="evidence" value="ECO:0007669"/>
    <property type="project" value="UniProtKB-ARBA"/>
</dbReference>
<dbReference type="InterPro" id="IPR010935">
    <property type="entry name" value="SMC_hinge"/>
</dbReference>
<dbReference type="SUPFAM" id="SSF75553">
    <property type="entry name" value="Smc hinge domain"/>
    <property type="match status" value="1"/>
</dbReference>
<dbReference type="PANTHER" id="PTHR43977">
    <property type="entry name" value="STRUCTURAL MAINTENANCE OF CHROMOSOMES PROTEIN 3"/>
    <property type="match status" value="1"/>
</dbReference>
<dbReference type="OrthoDB" id="10255539at2759"/>
<dbReference type="GO" id="GO:0005694">
    <property type="term" value="C:chromosome"/>
    <property type="evidence" value="ECO:0007669"/>
    <property type="project" value="InterPro"/>
</dbReference>
<reference evidence="6" key="2">
    <citation type="journal article" date="2016" name="Sci. Rep.">
        <title>Dictyocaulus viviparus genome, variome and transcriptome elucidate lungworm biology and support future intervention.</title>
        <authorList>
            <person name="McNulty S.N."/>
            <person name="Strube C."/>
            <person name="Rosa B.A."/>
            <person name="Martin J.C."/>
            <person name="Tyagi R."/>
            <person name="Choi Y.J."/>
            <person name="Wang Q."/>
            <person name="Hallsworth Pepin K."/>
            <person name="Zhang X."/>
            <person name="Ozersky P."/>
            <person name="Wilson R.K."/>
            <person name="Sternberg P.W."/>
            <person name="Gasser R.B."/>
            <person name="Mitreva M."/>
        </authorList>
    </citation>
    <scope>NUCLEOTIDE SEQUENCE [LARGE SCALE GENOMIC DNA]</scope>
    <source>
        <strain evidence="6">HannoverDv2000</strain>
    </source>
</reference>
<name>A0A0D8XL94_DICVI</name>
<dbReference type="InterPro" id="IPR027417">
    <property type="entry name" value="P-loop_NTPase"/>
</dbReference>
<dbReference type="Gene3D" id="1.20.1060.20">
    <property type="match status" value="1"/>
</dbReference>
<dbReference type="STRING" id="29172.A0A0D8XL94"/>
<feature type="coiled-coil region" evidence="2">
    <location>
        <begin position="234"/>
        <end position="419"/>
    </location>
</feature>
<feature type="domain" description="RecF/RecN/SMC N-terminal" evidence="3">
    <location>
        <begin position="300"/>
        <end position="638"/>
    </location>
</feature>
<sequence length="639" mass="73097">MLCKRESWLISWLRIRCSNFIEKTSVVSNGAPRSRGLLSELYNVVVKDKHTARLIVETGLPHRRTFVPWTEVVPRHYHDINQRFRRAQELAKRFKGESMMLALDLIEYDPVYTKVFELVFGGILICDTIHCAKEVVYDSQVKLRAVTARGDDLKPTGTMSGGAPDKRGPILLDLIDYTTFKSEIKWKQLEVEKLEKETAKHDKVRTRYCELKDKLGRASARLEALRDSFKDGPLQQLSEEIKMLEKDLPECDALLREMTQQAKDLNDRINAYEERKRNEQAFIEKAKVAAQKESNAAEKRLEQAKCDFEELSDSLTSTRGTLATMKEQIAKEEEVLSCSKKRVDEFNDQIKAIEERRKYAEKDYEAAVLELKKFEKELKDYDKGIKVQQDKVDNTNKKVIKLKSKLSSLETDIEKAKEDGVAFKQMAHQKAKSHSWITDEKAHFGKKHTEYDFTGYTQEKASKDITDIKARKNELGKNLNTRAMGVLSQVEEQVLGLKQKKDQIAIDKRKLLDTIALLDIKKTQEIHKAYTQVNRDFGNIFSTLLPGASAKVEPPAGKTVEQGLEVKVAFNGKWKESLQELSGGQRSLVALSLVLAMLKFRPAPIYILDEVDAALDLSHTQNIGHMIKKHFTTSQRMCV</sequence>
<evidence type="ECO:0000259" key="3">
    <source>
        <dbReference type="Pfam" id="PF02463"/>
    </source>
</evidence>
<keyword evidence="1 2" id="KW-0175">Coiled coil</keyword>
<feature type="domain" description="SMC hinge" evidence="4">
    <location>
        <begin position="39"/>
        <end position="135"/>
    </location>
</feature>
<dbReference type="AlphaFoldDB" id="A0A0D8XL94"/>
<dbReference type="GO" id="GO:0051276">
    <property type="term" value="P:chromosome organization"/>
    <property type="evidence" value="ECO:0007669"/>
    <property type="project" value="InterPro"/>
</dbReference>
<proteinExistence type="predicted"/>
<dbReference type="InterPro" id="IPR003395">
    <property type="entry name" value="RecF/RecN/SMC_N"/>
</dbReference>
<dbReference type="EMBL" id="KN716465">
    <property type="protein sequence ID" value="KJH44532.1"/>
    <property type="molecule type" value="Genomic_DNA"/>
</dbReference>
<gene>
    <name evidence="5" type="ORF">DICVIV_09429</name>
</gene>
<evidence type="ECO:0000259" key="4">
    <source>
        <dbReference type="Pfam" id="PF06470"/>
    </source>
</evidence>
<keyword evidence="6" id="KW-1185">Reference proteome</keyword>
<evidence type="ECO:0000313" key="6">
    <source>
        <dbReference type="Proteomes" id="UP000053766"/>
    </source>
</evidence>
<evidence type="ECO:0000256" key="1">
    <source>
        <dbReference type="ARBA" id="ARBA00023054"/>
    </source>
</evidence>
<dbReference type="Pfam" id="PF06470">
    <property type="entry name" value="SMC_hinge"/>
    <property type="match status" value="1"/>
</dbReference>
<dbReference type="Gene3D" id="3.30.70.1620">
    <property type="match status" value="1"/>
</dbReference>
<evidence type="ECO:0000256" key="2">
    <source>
        <dbReference type="SAM" id="Coils"/>
    </source>
</evidence>
<organism evidence="5 6">
    <name type="scientific">Dictyocaulus viviparus</name>
    <name type="common">Bovine lungworm</name>
    <dbReference type="NCBI Taxonomy" id="29172"/>
    <lineage>
        <taxon>Eukaryota</taxon>
        <taxon>Metazoa</taxon>
        <taxon>Ecdysozoa</taxon>
        <taxon>Nematoda</taxon>
        <taxon>Chromadorea</taxon>
        <taxon>Rhabditida</taxon>
        <taxon>Rhabditina</taxon>
        <taxon>Rhabditomorpha</taxon>
        <taxon>Strongyloidea</taxon>
        <taxon>Metastrongylidae</taxon>
        <taxon>Dictyocaulus</taxon>
    </lineage>
</organism>
<protein>
    <submittedName>
        <fullName evidence="5">RecF/RecN/SMC protein</fullName>
    </submittedName>
</protein>
<dbReference type="GO" id="GO:0005524">
    <property type="term" value="F:ATP binding"/>
    <property type="evidence" value="ECO:0007669"/>
    <property type="project" value="InterPro"/>
</dbReference>
<dbReference type="InterPro" id="IPR036277">
    <property type="entry name" value="SMC_hinge_sf"/>
</dbReference>
<dbReference type="Gene3D" id="3.40.50.300">
    <property type="entry name" value="P-loop containing nucleotide triphosphate hydrolases"/>
    <property type="match status" value="1"/>
</dbReference>
<reference evidence="5 6" key="1">
    <citation type="submission" date="2013-11" db="EMBL/GenBank/DDBJ databases">
        <title>Draft genome of the bovine lungworm Dictyocaulus viviparus.</title>
        <authorList>
            <person name="Mitreva M."/>
        </authorList>
    </citation>
    <scope>NUCLEOTIDE SEQUENCE [LARGE SCALE GENOMIC DNA]</scope>
    <source>
        <strain evidence="5 6">HannoverDv2000</strain>
    </source>
</reference>
<dbReference type="Pfam" id="PF02463">
    <property type="entry name" value="SMC_N"/>
    <property type="match status" value="1"/>
</dbReference>